<proteinExistence type="predicted"/>
<evidence type="ECO:0008006" key="4">
    <source>
        <dbReference type="Google" id="ProtNLM"/>
    </source>
</evidence>
<dbReference type="Gene3D" id="3.90.1470.20">
    <property type="match status" value="1"/>
</dbReference>
<gene>
    <name evidence="2" type="ORF">MERGE_001616</name>
</gene>
<dbReference type="InterPro" id="IPR050849">
    <property type="entry name" value="HAD-like_hydrolase_phosphatase"/>
</dbReference>
<dbReference type="InterPro" id="IPR006384">
    <property type="entry name" value="HAD_hydro_PyrdxlP_Pase-like"/>
</dbReference>
<evidence type="ECO:0000256" key="1">
    <source>
        <dbReference type="ARBA" id="ARBA00022801"/>
    </source>
</evidence>
<dbReference type="EMBL" id="CP054533">
    <property type="protein sequence ID" value="QSL64316.1"/>
    <property type="molecule type" value="Genomic_DNA"/>
</dbReference>
<dbReference type="InterPro" id="IPR023214">
    <property type="entry name" value="HAD_sf"/>
</dbReference>
<keyword evidence="1" id="KW-0378">Hydrolase</keyword>
<sequence length="274" mass="31118">MSESFLVNTDLGKNKPNVLVFSDFDGTIIIQDTGKILFDRYGYSPKKQEKLEEALHSGQRTFRDVSEELWGSLKLPLNEGIDIVLQELEIDPGFHNFYNFCLNFNIPFWIVSSGLYPLLKAALSKFLGVEVAENIEIISNDVEVTSDGIWKPIWHDNSSFGHDKAASVNNCVKNYLNNESKELSPLVIFIGDGISDFSVAKNVDILFARKGFSLEKYCIKHSIPYIPYESFTDVQREIVNILYKHHQYIPLMEPITLEPACSDFLRASEAPILN</sequence>
<accession>A0A899FVE3</accession>
<dbReference type="SUPFAM" id="SSF56784">
    <property type="entry name" value="HAD-like"/>
    <property type="match status" value="1"/>
</dbReference>
<organism evidence="2 3">
    <name type="scientific">Pneumocystis wakefieldiae</name>
    <dbReference type="NCBI Taxonomy" id="38082"/>
    <lineage>
        <taxon>Eukaryota</taxon>
        <taxon>Fungi</taxon>
        <taxon>Dikarya</taxon>
        <taxon>Ascomycota</taxon>
        <taxon>Taphrinomycotina</taxon>
        <taxon>Pneumocystomycetes</taxon>
        <taxon>Pneumocystaceae</taxon>
        <taxon>Pneumocystis</taxon>
    </lineage>
</organism>
<dbReference type="Gene3D" id="3.40.50.1000">
    <property type="entry name" value="HAD superfamily/HAD-like"/>
    <property type="match status" value="1"/>
</dbReference>
<dbReference type="AlphaFoldDB" id="A0A899FVE3"/>
<evidence type="ECO:0000313" key="3">
    <source>
        <dbReference type="Proteomes" id="UP000663699"/>
    </source>
</evidence>
<evidence type="ECO:0000313" key="2">
    <source>
        <dbReference type="EMBL" id="QSL64316.1"/>
    </source>
</evidence>
<dbReference type="PANTHER" id="PTHR28181:SF2">
    <property type="entry name" value="PHOSPHORIC MONOESTER HYDROLASE"/>
    <property type="match status" value="1"/>
</dbReference>
<dbReference type="Pfam" id="PF12710">
    <property type="entry name" value="HAD"/>
    <property type="match status" value="1"/>
</dbReference>
<dbReference type="PANTHER" id="PTHR28181">
    <property type="entry name" value="UPF0655 PROTEIN YCR015C"/>
    <property type="match status" value="1"/>
</dbReference>
<name>A0A899FVE3_9ASCO</name>
<dbReference type="OrthoDB" id="2342176at2759"/>
<dbReference type="InterPro" id="IPR036412">
    <property type="entry name" value="HAD-like_sf"/>
</dbReference>
<keyword evidence="3" id="KW-1185">Reference proteome</keyword>
<dbReference type="Proteomes" id="UP000663699">
    <property type="component" value="Chromosome 2"/>
</dbReference>
<dbReference type="GO" id="GO:0016791">
    <property type="term" value="F:phosphatase activity"/>
    <property type="evidence" value="ECO:0007669"/>
    <property type="project" value="InterPro"/>
</dbReference>
<dbReference type="NCBIfam" id="TIGR01488">
    <property type="entry name" value="HAD-SF-IB"/>
    <property type="match status" value="1"/>
</dbReference>
<protein>
    <recommendedName>
        <fullName evidence="4">2,3-diketo-5-methylthio-1-phosphopentane phosphatase</fullName>
    </recommendedName>
</protein>
<reference evidence="2" key="1">
    <citation type="submission" date="2020-06" db="EMBL/GenBank/DDBJ databases">
        <title>Genomes of multiple members of Pneumocystis genus reveal paths to human pathogen Pneumocystis jirovecii.</title>
        <authorList>
            <person name="Cisse O.H."/>
            <person name="Ma L."/>
            <person name="Dekker J."/>
            <person name="Khil P."/>
            <person name="Jo J."/>
            <person name="Brenchley J."/>
            <person name="Blair R."/>
            <person name="Pahar B."/>
            <person name="Chabe M."/>
            <person name="Van Rompay K.A."/>
            <person name="Keesler R."/>
            <person name="Sukura A."/>
            <person name="Hirsch V."/>
            <person name="Kutty G."/>
            <person name="Liu Y."/>
            <person name="Peng L."/>
            <person name="Chen J."/>
            <person name="Song J."/>
            <person name="Weissenbacher-Lang C."/>
            <person name="Xu J."/>
            <person name="Upham N.S."/>
            <person name="Stajich J.E."/>
            <person name="Cuomo C.A."/>
            <person name="Cushion M.T."/>
            <person name="Kovacs J.A."/>
        </authorList>
    </citation>
    <scope>NUCLEOTIDE SEQUENCE</scope>
    <source>
        <strain evidence="2">2A</strain>
    </source>
</reference>
<dbReference type="NCBIfam" id="TIGR01489">
    <property type="entry name" value="DKMTPPase-SF"/>
    <property type="match status" value="1"/>
</dbReference>